<comment type="caution">
    <text evidence="2">The sequence shown here is derived from an EMBL/GenBank/DDBJ whole genome shotgun (WGS) entry which is preliminary data.</text>
</comment>
<dbReference type="Pfam" id="PF13577">
    <property type="entry name" value="SnoaL_4"/>
    <property type="match status" value="1"/>
</dbReference>
<dbReference type="SUPFAM" id="SSF54427">
    <property type="entry name" value="NTF2-like"/>
    <property type="match status" value="1"/>
</dbReference>
<evidence type="ECO:0000313" key="2">
    <source>
        <dbReference type="EMBL" id="PCE43186.1"/>
    </source>
</evidence>
<evidence type="ECO:0000259" key="1">
    <source>
        <dbReference type="Pfam" id="PF13577"/>
    </source>
</evidence>
<dbReference type="InterPro" id="IPR032710">
    <property type="entry name" value="NTF2-like_dom_sf"/>
</dbReference>
<dbReference type="KEGG" id="rdi:CMV14_00190"/>
<evidence type="ECO:0000313" key="3">
    <source>
        <dbReference type="Proteomes" id="UP000218934"/>
    </source>
</evidence>
<dbReference type="AlphaFoldDB" id="A0A2A4FWL2"/>
<dbReference type="InterPro" id="IPR037401">
    <property type="entry name" value="SnoaL-like"/>
</dbReference>
<keyword evidence="3" id="KW-1185">Reference proteome</keyword>
<dbReference type="Proteomes" id="UP000218934">
    <property type="component" value="Unassembled WGS sequence"/>
</dbReference>
<name>A0A2A4FWL2_9SPHN</name>
<organism evidence="2 3">
    <name type="scientific">Rhizorhabdus dicambivorans</name>
    <dbReference type="NCBI Taxonomy" id="1850238"/>
    <lineage>
        <taxon>Bacteria</taxon>
        <taxon>Pseudomonadati</taxon>
        <taxon>Pseudomonadota</taxon>
        <taxon>Alphaproteobacteria</taxon>
        <taxon>Sphingomonadales</taxon>
        <taxon>Sphingomonadaceae</taxon>
        <taxon>Rhizorhabdus</taxon>
    </lineage>
</organism>
<dbReference type="OrthoDB" id="7425929at2"/>
<reference evidence="2 3" key="1">
    <citation type="submission" date="2017-09" db="EMBL/GenBank/DDBJ databases">
        <title>The Catabolism of 3,6-Dichlorosalicylic acid is Initiated by the Cytochrome P450 Monooxygenase DsmABC in Rhizorhabdus dicambivorans Ndbn-20.</title>
        <authorList>
            <person name="Na L."/>
        </authorList>
    </citation>
    <scope>NUCLEOTIDE SEQUENCE [LARGE SCALE GENOMIC DNA]</scope>
    <source>
        <strain evidence="2 3">Ndbn-20m</strain>
    </source>
</reference>
<dbReference type="Gene3D" id="3.10.450.50">
    <property type="match status" value="1"/>
</dbReference>
<dbReference type="CDD" id="cd00531">
    <property type="entry name" value="NTF2_like"/>
    <property type="match status" value="1"/>
</dbReference>
<protein>
    <submittedName>
        <fullName evidence="2">Nuclear transport factor 2 family protein</fullName>
    </submittedName>
</protein>
<dbReference type="EMBL" id="NWUF01000004">
    <property type="protein sequence ID" value="PCE43186.1"/>
    <property type="molecule type" value="Genomic_DNA"/>
</dbReference>
<feature type="domain" description="SnoaL-like" evidence="1">
    <location>
        <begin position="28"/>
        <end position="151"/>
    </location>
</feature>
<dbReference type="RefSeq" id="WP_066964757.1">
    <property type="nucleotide sequence ID" value="NZ_CP023449.1"/>
</dbReference>
<gene>
    <name evidence="2" type="ORF">COO09_05225</name>
</gene>
<sequence>MAATQARPRRETMLVADSQFDYLGVSPELRADLTALCTEYVWRLDNGHAARVPELFTEDGAWTGPWGVMRGRAELEKAWTARAQRDVRTRHMLTNLRFVRHAEDRASGQVSQIVFVANGDAPFPTDPNIIAENIDDYRRGGDGIWRLENRRIAMLADKTQP</sequence>
<proteinExistence type="predicted"/>
<accession>A0A2A4FWL2</accession>